<proteinExistence type="predicted"/>
<evidence type="ECO:0000313" key="1">
    <source>
        <dbReference type="EMBL" id="GHF58059.1"/>
    </source>
</evidence>
<dbReference type="Proteomes" id="UP000619376">
    <property type="component" value="Unassembled WGS sequence"/>
</dbReference>
<evidence type="ECO:0000313" key="2">
    <source>
        <dbReference type="EMBL" id="MBB5378485.1"/>
    </source>
</evidence>
<protein>
    <submittedName>
        <fullName evidence="2">Uncharacterized protein</fullName>
    </submittedName>
</protein>
<dbReference type="Proteomes" id="UP000539473">
    <property type="component" value="Unassembled WGS sequence"/>
</dbReference>
<dbReference type="RefSeq" id="WP_229832208.1">
    <property type="nucleotide sequence ID" value="NZ_BNAJ01000012.1"/>
</dbReference>
<dbReference type="EMBL" id="JACHFK010000013">
    <property type="protein sequence ID" value="MBB5378485.1"/>
    <property type="molecule type" value="Genomic_DNA"/>
</dbReference>
<dbReference type="EMBL" id="BNAJ01000012">
    <property type="protein sequence ID" value="GHF58059.1"/>
    <property type="molecule type" value="Genomic_DNA"/>
</dbReference>
<evidence type="ECO:0000313" key="4">
    <source>
        <dbReference type="Proteomes" id="UP000619376"/>
    </source>
</evidence>
<reference evidence="1" key="1">
    <citation type="journal article" date="2014" name="Int. J. Syst. Evol. Microbiol.">
        <title>Complete genome of a new Firmicutes species belonging to the dominant human colonic microbiota ('Ruminococcus bicirculans') reveals two chromosomes and a selective capacity to utilize plant glucans.</title>
        <authorList>
            <consortium name="NISC Comparative Sequencing Program"/>
            <person name="Wegmann U."/>
            <person name="Louis P."/>
            <person name="Goesmann A."/>
            <person name="Henrissat B."/>
            <person name="Duncan S.H."/>
            <person name="Flint H.J."/>
        </authorList>
    </citation>
    <scope>NUCLEOTIDE SEQUENCE</scope>
    <source>
        <strain evidence="1">CGMCC 1.18437</strain>
    </source>
</reference>
<name>A0A7W8NS26_9DEIO</name>
<keyword evidence="4" id="KW-1185">Reference proteome</keyword>
<evidence type="ECO:0000313" key="3">
    <source>
        <dbReference type="Proteomes" id="UP000539473"/>
    </source>
</evidence>
<sequence>MQPDVTRPQLVLVGLVSGLALLLGLTWPGSRVNMAIAAHEVVSAIMPPGMLMTTDTSAEAMRDMVAFDPRTFRFRAPVDAQGDQRLTPAGPGDAMQFAFTLSAGQWHILKGRSVWAYAINGRMPGPAWN</sequence>
<organism evidence="2 3">
    <name type="scientific">Deinococcus metalli</name>
    <dbReference type="NCBI Taxonomy" id="1141878"/>
    <lineage>
        <taxon>Bacteria</taxon>
        <taxon>Thermotogati</taxon>
        <taxon>Deinococcota</taxon>
        <taxon>Deinococci</taxon>
        <taxon>Deinococcales</taxon>
        <taxon>Deinococcaceae</taxon>
        <taxon>Deinococcus</taxon>
    </lineage>
</organism>
<accession>A0A7W8NS26</accession>
<reference evidence="1" key="4">
    <citation type="submission" date="2024-05" db="EMBL/GenBank/DDBJ databases">
        <authorList>
            <person name="Sun Q."/>
            <person name="Zhou Y."/>
        </authorList>
    </citation>
    <scope>NUCLEOTIDE SEQUENCE</scope>
    <source>
        <strain evidence="1">CGMCC 1.18437</strain>
    </source>
</reference>
<comment type="caution">
    <text evidence="2">The sequence shown here is derived from an EMBL/GenBank/DDBJ whole genome shotgun (WGS) entry which is preliminary data.</text>
</comment>
<reference evidence="2 3" key="3">
    <citation type="submission" date="2020-08" db="EMBL/GenBank/DDBJ databases">
        <title>Genomic Encyclopedia of Type Strains, Phase IV (KMG-IV): sequencing the most valuable type-strain genomes for metagenomic binning, comparative biology and taxonomic classification.</title>
        <authorList>
            <person name="Goeker M."/>
        </authorList>
    </citation>
    <scope>NUCLEOTIDE SEQUENCE [LARGE SCALE GENOMIC DNA]</scope>
    <source>
        <strain evidence="2 3">DSM 27521</strain>
    </source>
</reference>
<reference evidence="4" key="2">
    <citation type="journal article" date="2019" name="Int. J. Syst. Evol. Microbiol.">
        <title>The Global Catalogue of Microorganisms (GCM) 10K type strain sequencing project: providing services to taxonomists for standard genome sequencing and annotation.</title>
        <authorList>
            <consortium name="The Broad Institute Genomics Platform"/>
            <consortium name="The Broad Institute Genome Sequencing Center for Infectious Disease"/>
            <person name="Wu L."/>
            <person name="Ma J."/>
        </authorList>
    </citation>
    <scope>NUCLEOTIDE SEQUENCE [LARGE SCALE GENOMIC DNA]</scope>
    <source>
        <strain evidence="4">CGMCC 1.18437</strain>
    </source>
</reference>
<gene>
    <name evidence="1" type="ORF">GCM10017781_37850</name>
    <name evidence="2" type="ORF">HNQ07_003992</name>
</gene>
<dbReference type="AlphaFoldDB" id="A0A7W8NS26"/>